<accession>A0A7R7DRW7</accession>
<dbReference type="Gene3D" id="3.90.1200.10">
    <property type="match status" value="1"/>
</dbReference>
<dbReference type="Pfam" id="PF01636">
    <property type="entry name" value="APH"/>
    <property type="match status" value="1"/>
</dbReference>
<evidence type="ECO:0000313" key="2">
    <source>
        <dbReference type="EMBL" id="BCJ36672.1"/>
    </source>
</evidence>
<proteinExistence type="predicted"/>
<reference evidence="2 3" key="1">
    <citation type="submission" date="2020-08" db="EMBL/GenBank/DDBJ databases">
        <title>Whole genome shotgun sequence of Actinocatenispora thailandica NBRC 105041.</title>
        <authorList>
            <person name="Komaki H."/>
            <person name="Tamura T."/>
        </authorList>
    </citation>
    <scope>NUCLEOTIDE SEQUENCE [LARGE SCALE GENOMIC DNA]</scope>
    <source>
        <strain evidence="2 3">NBRC 105041</strain>
    </source>
</reference>
<feature type="domain" description="Aminoglycoside phosphotransferase" evidence="1">
    <location>
        <begin position="26"/>
        <end position="242"/>
    </location>
</feature>
<protein>
    <recommendedName>
        <fullName evidence="1">Aminoglycoside phosphotransferase domain-containing protein</fullName>
    </recommendedName>
</protein>
<dbReference type="KEGG" id="atl:Athai_41750"/>
<dbReference type="Proteomes" id="UP000611640">
    <property type="component" value="Chromosome"/>
</dbReference>
<evidence type="ECO:0000259" key="1">
    <source>
        <dbReference type="Pfam" id="PF01636"/>
    </source>
</evidence>
<dbReference type="EMBL" id="AP023355">
    <property type="protein sequence ID" value="BCJ36672.1"/>
    <property type="molecule type" value="Genomic_DNA"/>
</dbReference>
<gene>
    <name evidence="2" type="ORF">Athai_41750</name>
</gene>
<dbReference type="InterPro" id="IPR002575">
    <property type="entry name" value="Aminoglycoside_PTrfase"/>
</dbReference>
<dbReference type="AlphaFoldDB" id="A0A7R7DRW7"/>
<name>A0A7R7DRW7_9ACTN</name>
<sequence>MLELLRGVLGRCVVEADRSWSHGGARVLLVRDARGGRWVGKRHRDRDRYLAERDAYRRWVPALGDRAPRLRAADDDTGTLVLSAVAGRPDWPRGLTPTVQRQAGAALRRLHEAAEPEPWPDFAAVWLAEFDRWAPVAAGLLPAPELAAVRAAVIGLGELPVPHRVPCHGDYTPRNWLLAPVDAVAGPAPAGDGFAVIDFEWSRRDVWVCDLVRLAAGPWCDDPGLAAAFLAGYGSALDAADRARLLRCAAVRTVFLAAWGRRHGEVALERGAREQFARLSRALRRGTGPVP</sequence>
<dbReference type="InterPro" id="IPR011009">
    <property type="entry name" value="Kinase-like_dom_sf"/>
</dbReference>
<keyword evidence="3" id="KW-1185">Reference proteome</keyword>
<organism evidence="2 3">
    <name type="scientific">Actinocatenispora thailandica</name>
    <dbReference type="NCBI Taxonomy" id="227318"/>
    <lineage>
        <taxon>Bacteria</taxon>
        <taxon>Bacillati</taxon>
        <taxon>Actinomycetota</taxon>
        <taxon>Actinomycetes</taxon>
        <taxon>Micromonosporales</taxon>
        <taxon>Micromonosporaceae</taxon>
        <taxon>Actinocatenispora</taxon>
    </lineage>
</organism>
<dbReference type="RefSeq" id="WP_203963013.1">
    <property type="nucleotide sequence ID" value="NZ_AP023355.1"/>
</dbReference>
<evidence type="ECO:0000313" key="3">
    <source>
        <dbReference type="Proteomes" id="UP000611640"/>
    </source>
</evidence>
<dbReference type="SUPFAM" id="SSF56112">
    <property type="entry name" value="Protein kinase-like (PK-like)"/>
    <property type="match status" value="1"/>
</dbReference>